<dbReference type="Pfam" id="PF01075">
    <property type="entry name" value="Glyco_transf_9"/>
    <property type="match status" value="1"/>
</dbReference>
<evidence type="ECO:0000313" key="3">
    <source>
        <dbReference type="EMBL" id="MCV9389504.1"/>
    </source>
</evidence>
<dbReference type="InterPro" id="IPR002201">
    <property type="entry name" value="Glyco_trans_9"/>
</dbReference>
<dbReference type="RefSeq" id="WP_264140486.1">
    <property type="nucleotide sequence ID" value="NZ_JAOYOD010000009.1"/>
</dbReference>
<evidence type="ECO:0000256" key="1">
    <source>
        <dbReference type="ARBA" id="ARBA00022676"/>
    </source>
</evidence>
<proteinExistence type="predicted"/>
<dbReference type="InterPro" id="IPR051199">
    <property type="entry name" value="LPS_LOS_Heptosyltrfase"/>
</dbReference>
<organism evidence="3 4">
    <name type="scientific">Reichenbachiella ulvae</name>
    <dbReference type="NCBI Taxonomy" id="2980104"/>
    <lineage>
        <taxon>Bacteria</taxon>
        <taxon>Pseudomonadati</taxon>
        <taxon>Bacteroidota</taxon>
        <taxon>Cytophagia</taxon>
        <taxon>Cytophagales</taxon>
        <taxon>Reichenbachiellaceae</taxon>
        <taxon>Reichenbachiella</taxon>
    </lineage>
</organism>
<protein>
    <recommendedName>
        <fullName evidence="5">Glycosyltransferase family 9 (Heptosyltransferase)</fullName>
    </recommendedName>
</protein>
<name>A0ABT3D100_9BACT</name>
<dbReference type="Proteomes" id="UP001300692">
    <property type="component" value="Unassembled WGS sequence"/>
</dbReference>
<dbReference type="EMBL" id="JAOYOD010000009">
    <property type="protein sequence ID" value="MCV9389504.1"/>
    <property type="molecule type" value="Genomic_DNA"/>
</dbReference>
<dbReference type="SUPFAM" id="SSF53756">
    <property type="entry name" value="UDP-Glycosyltransferase/glycogen phosphorylase"/>
    <property type="match status" value="1"/>
</dbReference>
<evidence type="ECO:0000313" key="4">
    <source>
        <dbReference type="Proteomes" id="UP001300692"/>
    </source>
</evidence>
<evidence type="ECO:0000256" key="2">
    <source>
        <dbReference type="ARBA" id="ARBA00022679"/>
    </source>
</evidence>
<dbReference type="Gene3D" id="3.40.50.2000">
    <property type="entry name" value="Glycogen Phosphorylase B"/>
    <property type="match status" value="2"/>
</dbReference>
<keyword evidence="2" id="KW-0808">Transferase</keyword>
<keyword evidence="4" id="KW-1185">Reference proteome</keyword>
<gene>
    <name evidence="3" type="ORF">N7U62_22810</name>
</gene>
<reference evidence="3 4" key="1">
    <citation type="submission" date="2022-10" db="EMBL/GenBank/DDBJ databases">
        <title>Comparative genomics and taxonomic characterization of three novel marine species of genus Reichenbachiella exhibiting antioxidant and polysaccharide degradation activities.</title>
        <authorList>
            <person name="Muhammad N."/>
            <person name="Lee Y.-J."/>
            <person name="Ko J."/>
            <person name="Kim S.-G."/>
        </authorList>
    </citation>
    <scope>NUCLEOTIDE SEQUENCE [LARGE SCALE GENOMIC DNA]</scope>
    <source>
        <strain evidence="3 4">ABR2-5</strain>
    </source>
</reference>
<comment type="caution">
    <text evidence="3">The sequence shown here is derived from an EMBL/GenBank/DDBJ whole genome shotgun (WGS) entry which is preliminary data.</text>
</comment>
<sequence length="287" mass="33231">MNYPNAEIFAWSPVEEALFFEDIQVLDKVNLVKNKKIQGLIEIRKWKPDILINMRPASEFAHLITLCSNSSVKIGYETKSLFKYFYTFLVTKSHGYIAFRYLNLLRPLKIPIKFNFDAIRKFEGNTSLPHKKSFICLIPVGGEGEHKRWGIENFCRMCQLISQYSPSLHYVFLLGRKESGYVRIIDKMLGKNASTYINANIYEIVKIVSNARVTISNDCGPGHLAQMCEVNYIGLWGWKEDESPFVRMKEWFFSRPNAISILPHEEQKDIKTISPNDVANIAIQFCR</sequence>
<accession>A0ABT3D100</accession>
<dbReference type="PANTHER" id="PTHR30160">
    <property type="entry name" value="TETRAACYLDISACCHARIDE 4'-KINASE-RELATED"/>
    <property type="match status" value="1"/>
</dbReference>
<keyword evidence="1" id="KW-0328">Glycosyltransferase</keyword>
<evidence type="ECO:0008006" key="5">
    <source>
        <dbReference type="Google" id="ProtNLM"/>
    </source>
</evidence>